<evidence type="ECO:0000256" key="1">
    <source>
        <dbReference type="SAM" id="Phobius"/>
    </source>
</evidence>
<accession>A0A067SP07</accession>
<dbReference type="EMBL" id="KL142388">
    <property type="protein sequence ID" value="KDR72685.1"/>
    <property type="molecule type" value="Genomic_DNA"/>
</dbReference>
<evidence type="ECO:0000313" key="4">
    <source>
        <dbReference type="Proteomes" id="UP000027222"/>
    </source>
</evidence>
<sequence length="290" mass="32218">MSSYIYVDLSDTIGALQIGSLFGVFLFGIVSLQAYNYYDTYTEDGWGNKLLVAGVWLLEIGHTLGISYDVYRSTITLYGEPQLLGTFNGITVAIVFGGAITLLVQAFFALRLARLFPGPYKYIGGFCVMISTLRFCATIYLTVVGFTSTTLEDYRHQVGWLVSTTFIVSATVDVVIAGSMLYYLTKKRGEAMVRISGIINRLVTYTIRSGLFTSVVAVGLVVCLQTMPANLIWLGVYTFIAKLYSNSLLSALNARREMREEMHRGSFFRGRKGLGQDTSFSTNDQVNFFQ</sequence>
<dbReference type="OrthoDB" id="3231781at2759"/>
<gene>
    <name evidence="3" type="ORF">GALMADRAFT_761122</name>
</gene>
<feature type="transmembrane region" description="Helical" evidence="1">
    <location>
        <begin position="90"/>
        <end position="110"/>
    </location>
</feature>
<dbReference type="PANTHER" id="PTHR40465:SF1">
    <property type="entry name" value="DUF6534 DOMAIN-CONTAINING PROTEIN"/>
    <property type="match status" value="1"/>
</dbReference>
<name>A0A067SP07_GALM3</name>
<feature type="transmembrane region" description="Helical" evidence="1">
    <location>
        <begin position="12"/>
        <end position="38"/>
    </location>
</feature>
<reference evidence="4" key="1">
    <citation type="journal article" date="2014" name="Proc. Natl. Acad. Sci. U.S.A.">
        <title>Extensive sampling of basidiomycete genomes demonstrates inadequacy of the white-rot/brown-rot paradigm for wood decay fungi.</title>
        <authorList>
            <person name="Riley R."/>
            <person name="Salamov A.A."/>
            <person name="Brown D.W."/>
            <person name="Nagy L.G."/>
            <person name="Floudas D."/>
            <person name="Held B.W."/>
            <person name="Levasseur A."/>
            <person name="Lombard V."/>
            <person name="Morin E."/>
            <person name="Otillar R."/>
            <person name="Lindquist E.A."/>
            <person name="Sun H."/>
            <person name="LaButti K.M."/>
            <person name="Schmutz J."/>
            <person name="Jabbour D."/>
            <person name="Luo H."/>
            <person name="Baker S.E."/>
            <person name="Pisabarro A.G."/>
            <person name="Walton J.D."/>
            <person name="Blanchette R.A."/>
            <person name="Henrissat B."/>
            <person name="Martin F."/>
            <person name="Cullen D."/>
            <person name="Hibbett D.S."/>
            <person name="Grigoriev I.V."/>
        </authorList>
    </citation>
    <scope>NUCLEOTIDE SEQUENCE [LARGE SCALE GENOMIC DNA]</scope>
    <source>
        <strain evidence="4">CBS 339.88</strain>
    </source>
</reference>
<feature type="transmembrane region" description="Helical" evidence="1">
    <location>
        <begin position="50"/>
        <end position="70"/>
    </location>
</feature>
<dbReference type="Proteomes" id="UP000027222">
    <property type="component" value="Unassembled WGS sequence"/>
</dbReference>
<dbReference type="InterPro" id="IPR045339">
    <property type="entry name" value="DUF6534"/>
</dbReference>
<feature type="domain" description="DUF6534" evidence="2">
    <location>
        <begin position="169"/>
        <end position="256"/>
    </location>
</feature>
<feature type="transmembrane region" description="Helical" evidence="1">
    <location>
        <begin position="122"/>
        <end position="146"/>
    </location>
</feature>
<proteinExistence type="predicted"/>
<evidence type="ECO:0000259" key="2">
    <source>
        <dbReference type="Pfam" id="PF20152"/>
    </source>
</evidence>
<dbReference type="PANTHER" id="PTHR40465">
    <property type="entry name" value="CHROMOSOME 1, WHOLE GENOME SHOTGUN SEQUENCE"/>
    <property type="match status" value="1"/>
</dbReference>
<feature type="transmembrane region" description="Helical" evidence="1">
    <location>
        <begin position="233"/>
        <end position="254"/>
    </location>
</feature>
<dbReference type="Pfam" id="PF20152">
    <property type="entry name" value="DUF6534"/>
    <property type="match status" value="1"/>
</dbReference>
<feature type="transmembrane region" description="Helical" evidence="1">
    <location>
        <begin position="205"/>
        <end position="227"/>
    </location>
</feature>
<dbReference type="STRING" id="685588.A0A067SP07"/>
<keyword evidence="1" id="KW-1133">Transmembrane helix</keyword>
<organism evidence="3 4">
    <name type="scientific">Galerina marginata (strain CBS 339.88)</name>
    <dbReference type="NCBI Taxonomy" id="685588"/>
    <lineage>
        <taxon>Eukaryota</taxon>
        <taxon>Fungi</taxon>
        <taxon>Dikarya</taxon>
        <taxon>Basidiomycota</taxon>
        <taxon>Agaricomycotina</taxon>
        <taxon>Agaricomycetes</taxon>
        <taxon>Agaricomycetidae</taxon>
        <taxon>Agaricales</taxon>
        <taxon>Agaricineae</taxon>
        <taxon>Strophariaceae</taxon>
        <taxon>Galerina</taxon>
    </lineage>
</organism>
<dbReference type="AlphaFoldDB" id="A0A067SP07"/>
<keyword evidence="1" id="KW-0812">Transmembrane</keyword>
<evidence type="ECO:0000313" key="3">
    <source>
        <dbReference type="EMBL" id="KDR72685.1"/>
    </source>
</evidence>
<protein>
    <recommendedName>
        <fullName evidence="2">DUF6534 domain-containing protein</fullName>
    </recommendedName>
</protein>
<keyword evidence="4" id="KW-1185">Reference proteome</keyword>
<keyword evidence="1" id="KW-0472">Membrane</keyword>
<feature type="transmembrane region" description="Helical" evidence="1">
    <location>
        <begin position="158"/>
        <end position="184"/>
    </location>
</feature>
<dbReference type="HOGENOM" id="CLU_046025_0_1_1"/>